<sequence>MARREKSYSPRRKSYYSDEDDDYNYSDSFVSDDEPERKNTTGRGRKISKGTAYLSNHRKYGGHRPQKGRNKGPNRTQSNPPRVDAVVQRVLSAKKLKIDELRNQVEELHTALKDVKEENKLLKKMQHRQEKALHKFEDRESDLPQIMQRHNNEVRTLREQLRKTKDKYDKNDRYLRDAEDELDRVKSKLAKYKKLADEEQLQERDELTRKLKQMELDIEEKESRVKDLEKHITHLNKNHRHEIGIEIARNREAQKNLERLKEENERIEKVLKEKEKELEIKNIYSNRAVGGRRFPNSYSGTPHDTPPPKPRRRAPSLHDLTPREKMKMYEEKRKLEEKKKQEPRPKNEAVRPAFQFSDQSKEYNSRAKPRGKTESKPPTIRYDPSNKENQHEQSSKPPGVFSKPNFGFGKGGNKKSNQSYDSKYNDYGSSKNKNISKNKDYNSHDDGGKKYDLDDDNFDFGGYNPSGSNYGNNDYGNHRKNKQNSNDRKYDDFIYTGKPEVHPWLFMVECCV</sequence>
<feature type="compositionally biased region" description="Low complexity" evidence="4">
    <location>
        <begin position="461"/>
        <end position="475"/>
    </location>
</feature>
<feature type="region of interest" description="Disordered" evidence="4">
    <location>
        <begin position="289"/>
        <end position="489"/>
    </location>
</feature>
<name>A0ABQ9FEP3_TEGGR</name>
<feature type="compositionally biased region" description="Basic and acidic residues" evidence="4">
    <location>
        <begin position="384"/>
        <end position="394"/>
    </location>
</feature>
<dbReference type="InterPro" id="IPR026188">
    <property type="entry name" value="Lebercilin-like"/>
</dbReference>
<evidence type="ECO:0000313" key="6">
    <source>
        <dbReference type="EMBL" id="KAJ8315754.1"/>
    </source>
</evidence>
<dbReference type="EMBL" id="JARBDR010000337">
    <property type="protein sequence ID" value="KAJ8315754.1"/>
    <property type="molecule type" value="Genomic_DNA"/>
</dbReference>
<comment type="similarity">
    <text evidence="1">Belongs to the LCA5 family.</text>
</comment>
<dbReference type="InterPro" id="IPR028933">
    <property type="entry name" value="Lebercilin_dom"/>
</dbReference>
<evidence type="ECO:0000256" key="4">
    <source>
        <dbReference type="SAM" id="MobiDB-lite"/>
    </source>
</evidence>
<feature type="compositionally biased region" description="Acidic residues" evidence="4">
    <location>
        <begin position="17"/>
        <end position="34"/>
    </location>
</feature>
<feature type="coiled-coil region" evidence="3">
    <location>
        <begin position="91"/>
        <end position="280"/>
    </location>
</feature>
<feature type="compositionally biased region" description="Basic and acidic residues" evidence="4">
    <location>
        <begin position="359"/>
        <end position="375"/>
    </location>
</feature>
<protein>
    <recommendedName>
        <fullName evidence="5">Lebercilin domain-containing protein</fullName>
    </recommendedName>
</protein>
<evidence type="ECO:0000256" key="2">
    <source>
        <dbReference type="ARBA" id="ARBA00023054"/>
    </source>
</evidence>
<feature type="region of interest" description="Disordered" evidence="4">
    <location>
        <begin position="1"/>
        <end position="83"/>
    </location>
</feature>
<keyword evidence="2 3" id="KW-0175">Coiled coil</keyword>
<comment type="caution">
    <text evidence="6">The sequence shown here is derived from an EMBL/GenBank/DDBJ whole genome shotgun (WGS) entry which is preliminary data.</text>
</comment>
<keyword evidence="7" id="KW-1185">Reference proteome</keyword>
<evidence type="ECO:0000259" key="5">
    <source>
        <dbReference type="Pfam" id="PF15619"/>
    </source>
</evidence>
<feature type="compositionally biased region" description="Basic and acidic residues" evidence="4">
    <location>
        <begin position="437"/>
        <end position="452"/>
    </location>
</feature>
<dbReference type="PANTHER" id="PTHR16650:SF6">
    <property type="entry name" value="GH21622P"/>
    <property type="match status" value="1"/>
</dbReference>
<evidence type="ECO:0000256" key="3">
    <source>
        <dbReference type="SAM" id="Coils"/>
    </source>
</evidence>
<reference evidence="6 7" key="1">
    <citation type="submission" date="2022-12" db="EMBL/GenBank/DDBJ databases">
        <title>Chromosome-level genome of Tegillarca granosa.</title>
        <authorList>
            <person name="Kim J."/>
        </authorList>
    </citation>
    <scope>NUCLEOTIDE SEQUENCE [LARGE SCALE GENOMIC DNA]</scope>
    <source>
        <strain evidence="6">Teg-2019</strain>
        <tissue evidence="6">Adductor muscle</tissue>
    </source>
</reference>
<gene>
    <name evidence="6" type="ORF">KUTeg_007904</name>
</gene>
<feature type="compositionally biased region" description="Basic and acidic residues" evidence="4">
    <location>
        <begin position="320"/>
        <end position="349"/>
    </location>
</feature>
<accession>A0ABQ9FEP3</accession>
<organism evidence="6 7">
    <name type="scientific">Tegillarca granosa</name>
    <name type="common">Malaysian cockle</name>
    <name type="synonym">Anadara granosa</name>
    <dbReference type="NCBI Taxonomy" id="220873"/>
    <lineage>
        <taxon>Eukaryota</taxon>
        <taxon>Metazoa</taxon>
        <taxon>Spiralia</taxon>
        <taxon>Lophotrochozoa</taxon>
        <taxon>Mollusca</taxon>
        <taxon>Bivalvia</taxon>
        <taxon>Autobranchia</taxon>
        <taxon>Pteriomorphia</taxon>
        <taxon>Arcoida</taxon>
        <taxon>Arcoidea</taxon>
        <taxon>Arcidae</taxon>
        <taxon>Tegillarca</taxon>
    </lineage>
</organism>
<evidence type="ECO:0000256" key="1">
    <source>
        <dbReference type="ARBA" id="ARBA00010229"/>
    </source>
</evidence>
<feature type="domain" description="Lebercilin" evidence="5">
    <location>
        <begin position="86"/>
        <end position="278"/>
    </location>
</feature>
<evidence type="ECO:0000313" key="7">
    <source>
        <dbReference type="Proteomes" id="UP001217089"/>
    </source>
</evidence>
<dbReference type="PANTHER" id="PTHR16650">
    <property type="entry name" value="C21ORF13-RELATED"/>
    <property type="match status" value="1"/>
</dbReference>
<feature type="compositionally biased region" description="Basic residues" evidence="4">
    <location>
        <begin position="56"/>
        <end position="72"/>
    </location>
</feature>
<proteinExistence type="inferred from homology"/>
<dbReference type="Proteomes" id="UP001217089">
    <property type="component" value="Unassembled WGS sequence"/>
</dbReference>
<dbReference type="Pfam" id="PF15619">
    <property type="entry name" value="Lebercilin"/>
    <property type="match status" value="1"/>
</dbReference>